<proteinExistence type="inferred from homology"/>
<dbReference type="PANTHER" id="PTHR11060:SF0">
    <property type="entry name" value="PROTEIN MEMO1"/>
    <property type="match status" value="1"/>
</dbReference>
<dbReference type="CDD" id="cd07361">
    <property type="entry name" value="MEMO_like"/>
    <property type="match status" value="1"/>
</dbReference>
<dbReference type="NCBIfam" id="TIGR04336">
    <property type="entry name" value="AmmeMemoSam_B"/>
    <property type="match status" value="1"/>
</dbReference>
<reference evidence="2" key="1">
    <citation type="submission" date="2019-08" db="EMBL/GenBank/DDBJ databases">
        <title>Genomic characterization of a novel candidate phylum (ARYD3) from a high temperature, high salinity tertiary oil reservoir in north central Oklahoma, USA.</title>
        <authorList>
            <person name="Youssef N.H."/>
            <person name="Yadav A."/>
            <person name="Elshahed M.S."/>
        </authorList>
    </citation>
    <scope>NUCLEOTIDE SEQUENCE [LARGE SCALE GENOMIC DNA]</scope>
    <source>
        <strain evidence="2">ARYD3</strain>
    </source>
</reference>
<dbReference type="EMBL" id="VSIX01000012">
    <property type="protein sequence ID" value="TYB32002.1"/>
    <property type="molecule type" value="Genomic_DNA"/>
</dbReference>
<accession>A0A5D0MHX8</accession>
<dbReference type="PANTHER" id="PTHR11060">
    <property type="entry name" value="PROTEIN MEMO1"/>
    <property type="match status" value="1"/>
</dbReference>
<gene>
    <name evidence="2" type="primary">amrB</name>
    <name evidence="2" type="ORF">FXF47_01290</name>
</gene>
<evidence type="ECO:0000256" key="1">
    <source>
        <dbReference type="ARBA" id="ARBA00006315"/>
    </source>
</evidence>
<protein>
    <submittedName>
        <fullName evidence="2">AmmeMemoRadiSam system protein B</fullName>
    </submittedName>
</protein>
<evidence type="ECO:0000313" key="3">
    <source>
        <dbReference type="Proteomes" id="UP000324143"/>
    </source>
</evidence>
<name>A0A5D0MHX8_9BACT</name>
<dbReference type="InterPro" id="IPR002737">
    <property type="entry name" value="MEMO1_fam"/>
</dbReference>
<sequence>MYRKPHTAGSFYPADADSVKKFIETVIRNNDIEKKKIKGVILPHAGWTFSGETALKTLLRIQSIQDIDTFIIFGAVHTMYLSRPVLFDKGAWETPLGDMKVDENLIAKYNLDDYFDCSFEKHKGEHSIEVQLPFLKHLNNEAKIVPISIPNSINKKLDKYVNIFKSMKEENIIFISSTDLTHYGFRFGYTPKGTDQNALRWVKQEKDPGFINLIKNKKYKEIINYSSEHNSACGAGGVALITGILRNKKINLEEYTTSADEYPNSGTDSFVTYAGISFEEK</sequence>
<organism evidence="2 3">
    <name type="scientific">Candidatus Mcinerneyibacterium aminivorans</name>
    <dbReference type="NCBI Taxonomy" id="2703815"/>
    <lineage>
        <taxon>Bacteria</taxon>
        <taxon>Candidatus Macinerneyibacteriota</taxon>
        <taxon>Candidatus Mcinerneyibacteria</taxon>
        <taxon>Candidatus Mcinerneyibacteriales</taxon>
        <taxon>Candidatus Mcinerneyibacteriaceae</taxon>
        <taxon>Candidatus Mcinerneyibacterium</taxon>
    </lineage>
</organism>
<dbReference type="Proteomes" id="UP000324143">
    <property type="component" value="Unassembled WGS sequence"/>
</dbReference>
<comment type="similarity">
    <text evidence="1">Belongs to the MEMO1 family.</text>
</comment>
<dbReference type="Gene3D" id="3.40.830.10">
    <property type="entry name" value="LigB-like"/>
    <property type="match status" value="1"/>
</dbReference>
<evidence type="ECO:0000313" key="2">
    <source>
        <dbReference type="EMBL" id="TYB32002.1"/>
    </source>
</evidence>
<dbReference type="AlphaFoldDB" id="A0A5D0MHX8"/>
<comment type="caution">
    <text evidence="2">The sequence shown here is derived from an EMBL/GenBank/DDBJ whole genome shotgun (WGS) entry which is preliminary data.</text>
</comment>
<dbReference type="Pfam" id="PF01875">
    <property type="entry name" value="Memo"/>
    <property type="match status" value="1"/>
</dbReference>
<keyword evidence="3" id="KW-1185">Reference proteome</keyword>